<dbReference type="AlphaFoldDB" id="A0A816Q7W5"/>
<evidence type="ECO:0000256" key="1">
    <source>
        <dbReference type="ARBA" id="ARBA00022679"/>
    </source>
</evidence>
<evidence type="ECO:0000259" key="5">
    <source>
        <dbReference type="PROSITE" id="PS51514"/>
    </source>
</evidence>
<keyword evidence="2" id="KW-0833">Ubl conjugation pathway</keyword>
<dbReference type="PROSITE" id="PS51514">
    <property type="entry name" value="BRX"/>
    <property type="match status" value="1"/>
</dbReference>
<dbReference type="Pfam" id="PF08381">
    <property type="entry name" value="BRX"/>
    <property type="match status" value="1"/>
</dbReference>
<accession>A0A816Q7W5</accession>
<feature type="region of interest" description="Disordered" evidence="3">
    <location>
        <begin position="412"/>
        <end position="440"/>
    </location>
</feature>
<dbReference type="Gene3D" id="3.10.110.10">
    <property type="entry name" value="Ubiquitin Conjugating Enzyme"/>
    <property type="match status" value="1"/>
</dbReference>
<dbReference type="PANTHER" id="PTHR46116">
    <property type="entry name" value="(E3-INDEPENDENT) E2 UBIQUITIN-CONJUGATING ENZYME"/>
    <property type="match status" value="1"/>
</dbReference>
<dbReference type="InterPro" id="IPR012677">
    <property type="entry name" value="Nucleotide-bd_a/b_plait_sf"/>
</dbReference>
<protein>
    <submittedName>
        <fullName evidence="6">(rape) hypothetical protein</fullName>
    </submittedName>
</protein>
<sequence length="559" mass="63417">MEPAVDRKAGIPEVIDKKNKGNVQHFSDHHYVSKGNASKQHSRNWAKKIQADWKILEKDLPETIFVRACESRMDLTRAVIIGAEGTPYHDGLFFFDIHFPDTYPSVPPCFLVVHYHSGGLTINPNLYNSGHVCLSLLGTWYGNTRENWLPQESTMLQLLVSIQGLILNRKPYYNEPFVGWTKWTPLGEPFSKGYIENVFILSLRTMVYIMRKPPNAKFIRSHYFVRARDIVKAANAYIDGAPVGSIVKGTSQGGSMKFRTEVAVFMKTVVDEFVKLGVKELQDKLKPPPVIHTNTSRGFGFVTFKDEMNGKELDGRTITVNEAQSRGSGGGGGYGGRGGGDCGSLHQHGFARDKIWQWSDRWPLNIDFFRNINGKLFRFLFAYHTYLAVSDIRCWLFLTSLTRKAQFQEVELEKQPSSSKRRLQSLAKKRPDVRQQKKQNGVNTTMFSNWTITHVLGNGEASTEAHNKNEWVEKDAPDVYIILTALASGVTDLKRVRFSRKVRNKRNSGGQITEEESTNNTIYEWSTKPVQKCLTETLLPNHFSDFPKPPRHLSANIGI</sequence>
<evidence type="ECO:0000259" key="4">
    <source>
        <dbReference type="PROSITE" id="PS50127"/>
    </source>
</evidence>
<reference evidence="6" key="1">
    <citation type="submission" date="2021-01" db="EMBL/GenBank/DDBJ databases">
        <authorList>
            <consortium name="Genoscope - CEA"/>
            <person name="William W."/>
        </authorList>
    </citation>
    <scope>NUCLEOTIDE SEQUENCE</scope>
</reference>
<dbReference type="InterPro" id="IPR011013">
    <property type="entry name" value="Gal_mutarotase_sf_dom"/>
</dbReference>
<feature type="domain" description="BRX" evidence="5">
    <location>
        <begin position="469"/>
        <end position="527"/>
    </location>
</feature>
<dbReference type="InterPro" id="IPR016135">
    <property type="entry name" value="UBQ-conjugating_enzyme/RWD"/>
</dbReference>
<name>A0A816Q7W5_BRANA</name>
<dbReference type="GO" id="GO:0005975">
    <property type="term" value="P:carbohydrate metabolic process"/>
    <property type="evidence" value="ECO:0007669"/>
    <property type="project" value="InterPro"/>
</dbReference>
<evidence type="ECO:0000256" key="2">
    <source>
        <dbReference type="ARBA" id="ARBA00022786"/>
    </source>
</evidence>
<dbReference type="Proteomes" id="UP001295469">
    <property type="component" value="Chromosome C06"/>
</dbReference>
<dbReference type="InterPro" id="IPR035979">
    <property type="entry name" value="RBD_domain_sf"/>
</dbReference>
<dbReference type="SUPFAM" id="SSF54495">
    <property type="entry name" value="UBC-like"/>
    <property type="match status" value="1"/>
</dbReference>
<dbReference type="SUPFAM" id="SSF74650">
    <property type="entry name" value="Galactose mutarotase-like"/>
    <property type="match status" value="1"/>
</dbReference>
<keyword evidence="1" id="KW-0808">Transferase</keyword>
<dbReference type="SMART" id="SM00212">
    <property type="entry name" value="UBCc"/>
    <property type="match status" value="1"/>
</dbReference>
<dbReference type="CDD" id="cd23837">
    <property type="entry name" value="UBCc_UBE2O"/>
    <property type="match status" value="1"/>
</dbReference>
<dbReference type="Gene3D" id="3.30.70.330">
    <property type="match status" value="1"/>
</dbReference>
<dbReference type="EMBL" id="HG994370">
    <property type="protein sequence ID" value="CAF2057201.1"/>
    <property type="molecule type" value="Genomic_DNA"/>
</dbReference>
<gene>
    <name evidence="6" type="ORF">DARMORV10_C06P15420.1</name>
</gene>
<dbReference type="GO" id="GO:0003676">
    <property type="term" value="F:nucleic acid binding"/>
    <property type="evidence" value="ECO:0007669"/>
    <property type="project" value="InterPro"/>
</dbReference>
<dbReference type="GO" id="GO:0016740">
    <property type="term" value="F:transferase activity"/>
    <property type="evidence" value="ECO:0007669"/>
    <property type="project" value="UniProtKB-KW"/>
</dbReference>
<dbReference type="SUPFAM" id="SSF54928">
    <property type="entry name" value="RNA-binding domain, RBD"/>
    <property type="match status" value="1"/>
</dbReference>
<dbReference type="GO" id="GO:0030246">
    <property type="term" value="F:carbohydrate binding"/>
    <property type="evidence" value="ECO:0007669"/>
    <property type="project" value="InterPro"/>
</dbReference>
<evidence type="ECO:0000313" key="6">
    <source>
        <dbReference type="EMBL" id="CAF2057201.1"/>
    </source>
</evidence>
<dbReference type="Pfam" id="PF00179">
    <property type="entry name" value="UQ_con"/>
    <property type="match status" value="1"/>
</dbReference>
<proteinExistence type="predicted"/>
<organism evidence="6">
    <name type="scientific">Brassica napus</name>
    <name type="common">Rape</name>
    <dbReference type="NCBI Taxonomy" id="3708"/>
    <lineage>
        <taxon>Eukaryota</taxon>
        <taxon>Viridiplantae</taxon>
        <taxon>Streptophyta</taxon>
        <taxon>Embryophyta</taxon>
        <taxon>Tracheophyta</taxon>
        <taxon>Spermatophyta</taxon>
        <taxon>Magnoliopsida</taxon>
        <taxon>eudicotyledons</taxon>
        <taxon>Gunneridae</taxon>
        <taxon>Pentapetalae</taxon>
        <taxon>rosids</taxon>
        <taxon>malvids</taxon>
        <taxon>Brassicales</taxon>
        <taxon>Brassicaceae</taxon>
        <taxon>Brassiceae</taxon>
        <taxon>Brassica</taxon>
    </lineage>
</organism>
<feature type="domain" description="UBC core" evidence="4">
    <location>
        <begin position="44"/>
        <end position="207"/>
    </location>
</feature>
<dbReference type="InterPro" id="IPR013591">
    <property type="entry name" value="Brevis_radix_dom"/>
</dbReference>
<dbReference type="PROSITE" id="PS50127">
    <property type="entry name" value="UBC_2"/>
    <property type="match status" value="1"/>
</dbReference>
<dbReference type="InterPro" id="IPR000608">
    <property type="entry name" value="UBC"/>
</dbReference>
<evidence type="ECO:0000256" key="3">
    <source>
        <dbReference type="SAM" id="MobiDB-lite"/>
    </source>
</evidence>
<dbReference type="PANTHER" id="PTHR46116:SF28">
    <property type="entry name" value="UBC CORE DOMAIN-CONTAINING PROTEIN"/>
    <property type="match status" value="1"/>
</dbReference>